<dbReference type="EC" id="4.2.1.75" evidence="3"/>
<dbReference type="CDD" id="cd06578">
    <property type="entry name" value="HemD"/>
    <property type="match status" value="1"/>
</dbReference>
<comment type="pathway">
    <text evidence="3">Porphyrin-containing compound metabolism; protoporphyrin-IX biosynthesis; coproporphyrinogen-III from 5-aminolevulinate: step 3/4.</text>
</comment>
<accession>A0ABS6JBC6</accession>
<dbReference type="PANTHER" id="PTHR38042">
    <property type="entry name" value="UROPORPHYRINOGEN-III SYNTHASE, CHLOROPLASTIC"/>
    <property type="match status" value="1"/>
</dbReference>
<gene>
    <name evidence="5" type="ORF">KS419_04440</name>
</gene>
<dbReference type="Proteomes" id="UP000784880">
    <property type="component" value="Unassembled WGS sequence"/>
</dbReference>
<evidence type="ECO:0000256" key="2">
    <source>
        <dbReference type="ARBA" id="ARBA00040167"/>
    </source>
</evidence>
<dbReference type="InterPro" id="IPR003754">
    <property type="entry name" value="4pyrrol_synth_uPrphyn_synth"/>
</dbReference>
<comment type="caution">
    <text evidence="5">The sequence shown here is derived from an EMBL/GenBank/DDBJ whole genome shotgun (WGS) entry which is preliminary data.</text>
</comment>
<comment type="function">
    <text evidence="1 3">Catalyzes cyclization of the linear tetrapyrrole, hydroxymethylbilane, to the macrocyclic uroporphyrinogen III.</text>
</comment>
<dbReference type="RefSeq" id="WP_217064870.1">
    <property type="nucleotide sequence ID" value="NZ_JAHQCS010000056.1"/>
</dbReference>
<comment type="catalytic activity">
    <reaction evidence="3">
        <text>hydroxymethylbilane = uroporphyrinogen III + H2O</text>
        <dbReference type="Rhea" id="RHEA:18965"/>
        <dbReference type="ChEBI" id="CHEBI:15377"/>
        <dbReference type="ChEBI" id="CHEBI:57308"/>
        <dbReference type="ChEBI" id="CHEBI:57845"/>
        <dbReference type="EC" id="4.2.1.75"/>
    </reaction>
</comment>
<dbReference type="PANTHER" id="PTHR38042:SF1">
    <property type="entry name" value="UROPORPHYRINOGEN-III SYNTHASE, CHLOROPLASTIC"/>
    <property type="match status" value="1"/>
</dbReference>
<name>A0ABS6JBC6_9BACI</name>
<dbReference type="Pfam" id="PF02602">
    <property type="entry name" value="HEM4"/>
    <property type="match status" value="1"/>
</dbReference>
<dbReference type="InterPro" id="IPR039793">
    <property type="entry name" value="UROS/Hem4"/>
</dbReference>
<evidence type="ECO:0000256" key="3">
    <source>
        <dbReference type="RuleBase" id="RU366031"/>
    </source>
</evidence>
<keyword evidence="3" id="KW-0456">Lyase</keyword>
<reference evidence="5 6" key="1">
    <citation type="submission" date="2021-06" db="EMBL/GenBank/DDBJ databases">
        <title>Bacillus sp. RD4P76, an endophyte from a halophyte.</title>
        <authorList>
            <person name="Sun J.-Q."/>
        </authorList>
    </citation>
    <scope>NUCLEOTIDE SEQUENCE [LARGE SCALE GENOMIC DNA]</scope>
    <source>
        <strain evidence="5 6">CGMCC 1.15917</strain>
    </source>
</reference>
<protein>
    <recommendedName>
        <fullName evidence="2 3">Uroporphyrinogen-III synthase</fullName>
        <ecNumber evidence="3">4.2.1.75</ecNumber>
    </recommendedName>
</protein>
<keyword evidence="3" id="KW-0627">Porphyrin biosynthesis</keyword>
<comment type="similarity">
    <text evidence="3">Belongs to the uroporphyrinogen-III synthase family.</text>
</comment>
<dbReference type="EMBL" id="JAHQCS010000056">
    <property type="protein sequence ID" value="MBU9710983.1"/>
    <property type="molecule type" value="Genomic_DNA"/>
</dbReference>
<proteinExistence type="inferred from homology"/>
<evidence type="ECO:0000256" key="1">
    <source>
        <dbReference type="ARBA" id="ARBA00037589"/>
    </source>
</evidence>
<organism evidence="5 6">
    <name type="scientific">Evansella tamaricis</name>
    <dbReference type="NCBI Taxonomy" id="2069301"/>
    <lineage>
        <taxon>Bacteria</taxon>
        <taxon>Bacillati</taxon>
        <taxon>Bacillota</taxon>
        <taxon>Bacilli</taxon>
        <taxon>Bacillales</taxon>
        <taxon>Bacillaceae</taxon>
        <taxon>Evansella</taxon>
    </lineage>
</organism>
<sequence length="259" mass="29578">MKGLGLHGRHILNTRAKHQASELTECLQRHGGIVLEIPLISIEKPVDCTPVYRVIQQLGRYDWIVFTSANSVHFFMEFLTNEGKRVEELQRKKIAVVGNKTLKYLQKKGITPQVVPSTFSGEYLTEELLKNIKLGERILFPRSSLSSNYLVHTLQQKDMEVDAPIVYETAMNTSIKKELHDTLLTEKIDIITFTSPSTVRSFFMQIDQSLIENNRLDSILFAVIGTVTAKELKEYGVKEMIIPKQFTIEGLVEELLEKQ</sequence>
<feature type="domain" description="Tetrapyrrole biosynthesis uroporphyrinogen III synthase" evidence="4">
    <location>
        <begin position="22"/>
        <end position="253"/>
    </location>
</feature>
<evidence type="ECO:0000313" key="5">
    <source>
        <dbReference type="EMBL" id="MBU9710983.1"/>
    </source>
</evidence>
<keyword evidence="6" id="KW-1185">Reference proteome</keyword>
<evidence type="ECO:0000313" key="6">
    <source>
        <dbReference type="Proteomes" id="UP000784880"/>
    </source>
</evidence>
<evidence type="ECO:0000259" key="4">
    <source>
        <dbReference type="Pfam" id="PF02602"/>
    </source>
</evidence>